<dbReference type="EMBL" id="GBXM01068057">
    <property type="protein sequence ID" value="JAH40520.1"/>
    <property type="molecule type" value="Transcribed_RNA"/>
</dbReference>
<proteinExistence type="predicted"/>
<organism evidence="2">
    <name type="scientific">Anguilla anguilla</name>
    <name type="common">European freshwater eel</name>
    <name type="synonym">Muraena anguilla</name>
    <dbReference type="NCBI Taxonomy" id="7936"/>
    <lineage>
        <taxon>Eukaryota</taxon>
        <taxon>Metazoa</taxon>
        <taxon>Chordata</taxon>
        <taxon>Craniata</taxon>
        <taxon>Vertebrata</taxon>
        <taxon>Euteleostomi</taxon>
        <taxon>Actinopterygii</taxon>
        <taxon>Neopterygii</taxon>
        <taxon>Teleostei</taxon>
        <taxon>Anguilliformes</taxon>
        <taxon>Anguillidae</taxon>
        <taxon>Anguilla</taxon>
    </lineage>
</organism>
<sequence length="34" mass="4021">MKILQRLSLTASLSFVFMMLLGFFPLKYLFTYLS</sequence>
<keyword evidence="1" id="KW-1133">Transmembrane helix</keyword>
<feature type="transmembrane region" description="Helical" evidence="1">
    <location>
        <begin position="7"/>
        <end position="30"/>
    </location>
</feature>
<keyword evidence="1" id="KW-0472">Membrane</keyword>
<evidence type="ECO:0000256" key="1">
    <source>
        <dbReference type="SAM" id="Phobius"/>
    </source>
</evidence>
<name>A0A0E9SIM4_ANGAN</name>
<reference evidence="2" key="2">
    <citation type="journal article" date="2015" name="Fish Shellfish Immunol.">
        <title>Early steps in the European eel (Anguilla anguilla)-Vibrio vulnificus interaction in the gills: Role of the RtxA13 toxin.</title>
        <authorList>
            <person name="Callol A."/>
            <person name="Pajuelo D."/>
            <person name="Ebbesson L."/>
            <person name="Teles M."/>
            <person name="MacKenzie S."/>
            <person name="Amaro C."/>
        </authorList>
    </citation>
    <scope>NUCLEOTIDE SEQUENCE</scope>
</reference>
<accession>A0A0E9SIM4</accession>
<protein>
    <submittedName>
        <fullName evidence="2">Uncharacterized protein</fullName>
    </submittedName>
</protein>
<keyword evidence="1" id="KW-0812">Transmembrane</keyword>
<evidence type="ECO:0000313" key="2">
    <source>
        <dbReference type="EMBL" id="JAH40520.1"/>
    </source>
</evidence>
<reference evidence="2" key="1">
    <citation type="submission" date="2014-11" db="EMBL/GenBank/DDBJ databases">
        <authorList>
            <person name="Amaro Gonzalez C."/>
        </authorList>
    </citation>
    <scope>NUCLEOTIDE SEQUENCE</scope>
</reference>
<dbReference type="AlphaFoldDB" id="A0A0E9SIM4"/>